<dbReference type="FunCoup" id="W5JFQ5">
    <property type="interactions" value="49"/>
</dbReference>
<evidence type="ECO:0000313" key="1">
    <source>
        <dbReference type="EMBL" id="ETN63207.1"/>
    </source>
</evidence>
<proteinExistence type="predicted"/>
<dbReference type="Pfam" id="PF00650">
    <property type="entry name" value="CRAL_TRIO"/>
    <property type="match status" value="1"/>
</dbReference>
<comment type="caution">
    <text evidence="1">The sequence shown here is derived from an EMBL/GenBank/DDBJ whole genome shotgun (WGS) entry which is preliminary data.</text>
</comment>
<reference evidence="1" key="2">
    <citation type="submission" date="2010-05" db="EMBL/GenBank/DDBJ databases">
        <authorList>
            <person name="Almeida L.G."/>
            <person name="Nicolas M.F."/>
            <person name="Souza R.C."/>
            <person name="Vasconcelos A.T.R."/>
        </authorList>
    </citation>
    <scope>NUCLEOTIDE SEQUENCE</scope>
</reference>
<dbReference type="HOGENOM" id="CLU_046597_2_0_1"/>
<dbReference type="EMBL" id="ADMH02001280">
    <property type="protein sequence ID" value="ETN63207.1"/>
    <property type="molecule type" value="Genomic_DNA"/>
</dbReference>
<name>W5JFQ5_ANODA</name>
<dbReference type="PROSITE" id="PS50191">
    <property type="entry name" value="CRAL_TRIO"/>
    <property type="match status" value="1"/>
</dbReference>
<dbReference type="InParanoid" id="W5JFQ5"/>
<organism evidence="1">
    <name type="scientific">Anopheles darlingi</name>
    <name type="common">Mosquito</name>
    <dbReference type="NCBI Taxonomy" id="43151"/>
    <lineage>
        <taxon>Eukaryota</taxon>
        <taxon>Metazoa</taxon>
        <taxon>Ecdysozoa</taxon>
        <taxon>Arthropoda</taxon>
        <taxon>Hexapoda</taxon>
        <taxon>Insecta</taxon>
        <taxon>Pterygota</taxon>
        <taxon>Neoptera</taxon>
        <taxon>Endopterygota</taxon>
        <taxon>Diptera</taxon>
        <taxon>Nematocera</taxon>
        <taxon>Culicoidea</taxon>
        <taxon>Culicidae</taxon>
        <taxon>Anophelinae</taxon>
        <taxon>Anopheles</taxon>
    </lineage>
</organism>
<dbReference type="CDD" id="cd00170">
    <property type="entry name" value="SEC14"/>
    <property type="match status" value="1"/>
</dbReference>
<dbReference type="VEuPathDB" id="VectorBase:ADAC005062"/>
<dbReference type="InterPro" id="IPR011074">
    <property type="entry name" value="CRAL/TRIO_N_dom"/>
</dbReference>
<dbReference type="SMART" id="SM01100">
    <property type="entry name" value="CRAL_TRIO_N"/>
    <property type="match status" value="1"/>
</dbReference>
<reference evidence="1" key="1">
    <citation type="journal article" date="2010" name="BMC Genomics">
        <title>Combination of measures distinguishes pre-miRNAs from other stem-loops in the genome of the newly sequenced Anopheles darlingi.</title>
        <authorList>
            <person name="Mendes N.D."/>
            <person name="Freitas A.T."/>
            <person name="Vasconcelos A.T."/>
            <person name="Sagot M.F."/>
        </authorList>
    </citation>
    <scope>NUCLEOTIDE SEQUENCE</scope>
</reference>
<dbReference type="PRINTS" id="PR00180">
    <property type="entry name" value="CRETINALDHBP"/>
</dbReference>
<dbReference type="InterPro" id="IPR001251">
    <property type="entry name" value="CRAL-TRIO_dom"/>
</dbReference>
<sequence length="427" mass="49269">MAQASERPKLKANIDVRRITSGFKSVLTSCLHNLISIGEDKDLIMKRKTSRTGSRVESLQMPPTIHMERYGFGSSTTRDLELCRRVRDRHDADDDRRELEEKMVTTTIDLSKAPESYAPYTFALADKFKIMAQDELREDDDMRESALKQFREWIAKHPLIRKCRTDAPFLLRFLRTKKFSIPAATEMLEKYLTIRQVYKQWFSKLDINDPDLEAIIDSGYLFPLPERDEHGRKIIFSNAGKFDTSRFTSAQLIKIHSMVVESLQDEEESQIAGYIHVTDDSELNVGFLGIWSFTDIRNLAHCVQNSLPMRQKENHFVNLPSFANKLSEFILSVLSDKLRNRVFVHRGWEEAKKKINPKLLPKEYGGTVPMADCIAQFKQQLKERREIVLALDEMEIEINKSSIPWADSTDSDIASGVIGSFRKLEVD</sequence>
<dbReference type="InterPro" id="IPR036865">
    <property type="entry name" value="CRAL-TRIO_dom_sf"/>
</dbReference>
<accession>W5JFQ5</accession>
<dbReference type="InterPro" id="IPR036273">
    <property type="entry name" value="CRAL/TRIO_N_dom_sf"/>
</dbReference>
<dbReference type="AlphaFoldDB" id="W5JFQ5"/>
<reference evidence="1" key="3">
    <citation type="journal article" date="2013" name="Nucleic Acids Res.">
        <title>The genome of Anopheles darlingi, the main neotropical malaria vector.</title>
        <authorList>
            <person name="Marinotti O."/>
            <person name="Cerqueira G.C."/>
            <person name="de Almeida L.G."/>
            <person name="Ferro M.I."/>
            <person name="Loreto E.L."/>
            <person name="Zaha A."/>
            <person name="Teixeira S.M."/>
            <person name="Wespiser A.R."/>
            <person name="Almeida E Silva A."/>
            <person name="Schlindwein A.D."/>
            <person name="Pacheco A.C."/>
            <person name="Silva A.L."/>
            <person name="Graveley B.R."/>
            <person name="Walenz B.P."/>
            <person name="Lima Bde A."/>
            <person name="Ribeiro C.A."/>
            <person name="Nunes-Silva C.G."/>
            <person name="de Carvalho C.R."/>
            <person name="Soares C.M."/>
            <person name="de Menezes C.B."/>
            <person name="Matiolli C."/>
            <person name="Caffrey D."/>
            <person name="Araujo D.A."/>
            <person name="de Oliveira D.M."/>
            <person name="Golenbock D."/>
            <person name="Grisard E.C."/>
            <person name="Fantinatti-Garboggini F."/>
            <person name="de Carvalho F.M."/>
            <person name="Barcellos F.G."/>
            <person name="Prosdocimi F."/>
            <person name="May G."/>
            <person name="Azevedo Junior G.M."/>
            <person name="Guimaraes G.M."/>
            <person name="Goldman G.H."/>
            <person name="Padilha I.Q."/>
            <person name="Batista Jda S."/>
            <person name="Ferro J.A."/>
            <person name="Ribeiro J.M."/>
            <person name="Fietto J.L."/>
            <person name="Dabbas K.M."/>
            <person name="Cerdeira L."/>
            <person name="Agnez-Lima L.F."/>
            <person name="Brocchi M."/>
            <person name="de Carvalho M.O."/>
            <person name="Teixeira Mde M."/>
            <person name="Diniz Maia Mde M."/>
            <person name="Goldman M.H."/>
            <person name="Cruz Schneider M.P."/>
            <person name="Felipe M.S."/>
            <person name="Hungria M."/>
            <person name="Nicolas M.F."/>
            <person name="Pereira M."/>
            <person name="Montes M.A."/>
            <person name="Cantao M.E."/>
            <person name="Vincentz M."/>
            <person name="Rafael M.S."/>
            <person name="Silverman N."/>
            <person name="Stoco P.H."/>
            <person name="Souza R.C."/>
            <person name="Vicentini R."/>
            <person name="Gazzinelli R.T."/>
            <person name="Neves Rde O."/>
            <person name="Silva R."/>
            <person name="Astolfi-Filho S."/>
            <person name="Maciel T.E."/>
            <person name="Urmenyi T.P."/>
            <person name="Tadei W.P."/>
            <person name="Camargo E.P."/>
            <person name="de Vasconcelos A.T."/>
        </authorList>
    </citation>
    <scope>NUCLEOTIDE SEQUENCE</scope>
</reference>
<dbReference type="GO" id="GO:0016020">
    <property type="term" value="C:membrane"/>
    <property type="evidence" value="ECO:0007669"/>
    <property type="project" value="TreeGrafter"/>
</dbReference>
<dbReference type="SMART" id="SM00516">
    <property type="entry name" value="SEC14"/>
    <property type="match status" value="1"/>
</dbReference>
<dbReference type="GO" id="GO:1902936">
    <property type="term" value="F:phosphatidylinositol bisphosphate binding"/>
    <property type="evidence" value="ECO:0007669"/>
    <property type="project" value="TreeGrafter"/>
</dbReference>
<dbReference type="Pfam" id="PF03765">
    <property type="entry name" value="CRAL_TRIO_N"/>
    <property type="match status" value="1"/>
</dbReference>
<dbReference type="Gene3D" id="1.20.5.1200">
    <property type="entry name" value="Alpha-tocopherol transfer"/>
    <property type="match status" value="1"/>
</dbReference>
<dbReference type="eggNOG" id="KOG1471">
    <property type="taxonomic scope" value="Eukaryota"/>
</dbReference>
<dbReference type="Gene3D" id="1.10.8.20">
    <property type="entry name" value="N-terminal domain of phosphatidylinositol transfer protein sec14p"/>
    <property type="match status" value="1"/>
</dbReference>
<dbReference type="PANTHER" id="PTHR10174:SF166">
    <property type="entry name" value="LD40136P"/>
    <property type="match status" value="1"/>
</dbReference>
<protein>
    <submittedName>
        <fullName evidence="1">Uncharacterized protein</fullName>
    </submittedName>
</protein>
<dbReference type="VEuPathDB" id="VectorBase:ADAR2_005989"/>
<gene>
    <name evidence="1" type="ORF">AND_005062</name>
</gene>
<dbReference type="SUPFAM" id="SSF52087">
    <property type="entry name" value="CRAL/TRIO domain"/>
    <property type="match status" value="1"/>
</dbReference>
<dbReference type="Gene3D" id="3.40.525.10">
    <property type="entry name" value="CRAL-TRIO lipid binding domain"/>
    <property type="match status" value="1"/>
</dbReference>
<dbReference type="STRING" id="43151.W5JFQ5"/>
<dbReference type="SUPFAM" id="SSF46938">
    <property type="entry name" value="CRAL/TRIO N-terminal domain"/>
    <property type="match status" value="1"/>
</dbReference>
<dbReference type="OMA" id="NGEASWP"/>
<dbReference type="PANTHER" id="PTHR10174">
    <property type="entry name" value="ALPHA-TOCOPHEROL TRANSFER PROTEIN-RELATED"/>
    <property type="match status" value="1"/>
</dbReference>